<dbReference type="AlphaFoldDB" id="A0A8J7Y7C9"/>
<sequence length="636" mass="68504">MSSQDTTSAGESGIDDTNGGLVATVVPDAIRRNFALKFAIVLMVMALSVGAIGLFATGQIQTYTETQVTDEYQGIAQQEGDIIEQWFERNRLSAQFVSSSGVWAADDTEDLRAELRNREAGLSADVADVHLVERRITGTSIVASTSLSAGTNVSDVRRGWTDGPEFDRAGEVVNSDVYRTQTGPVVGFMSPVDATQNRYIVIEYSLSGITESLRGSERAAGGFTQVVNASSVVMFDEPTGENSAIGEDTLRPYAESDGALQPIRAANELRGGDREAGVVAAMPAGSVLDERYTVGYSPIAGTDWVVLVHAPYSAVFGFVENVQLYGLVGTALMVLLIGGVGAALGYNTATSIDRLTRKTEQMRQGNLDVDISTNRIDNVGRLYAGFGDMRDALKQQIDDAERARKEAEVSRAEAMEMNNYLQEKAEEFSDVMEAAAAGTLTERMDTDGENESMDRIAGEFNGMIAELEKTLGQLKSFADEVAESGDVVLTSAESVRDASEQVAASVQMISDDAYDQKERLQAVSEDLDHLVETLERVEAENPDVDLGSSVEQFRTMATSLQAAADTSEDMMAESENVAGAAEEQAAELNEVSARAEQLKRYAQPLGDILNRFETEAEHEFVFSGGPSQGLAENDDR</sequence>
<evidence type="ECO:0000256" key="4">
    <source>
        <dbReference type="SAM" id="Phobius"/>
    </source>
</evidence>
<evidence type="ECO:0000313" key="7">
    <source>
        <dbReference type="Proteomes" id="UP000766550"/>
    </source>
</evidence>
<feature type="coiled-coil region" evidence="3">
    <location>
        <begin position="571"/>
        <end position="601"/>
    </location>
</feature>
<feature type="domain" description="HAMP" evidence="5">
    <location>
        <begin position="346"/>
        <end position="398"/>
    </location>
</feature>
<dbReference type="PANTHER" id="PTHR32089">
    <property type="entry name" value="METHYL-ACCEPTING CHEMOTAXIS PROTEIN MCPB"/>
    <property type="match status" value="1"/>
</dbReference>
<comment type="caution">
    <text evidence="6">The sequence shown here is derived from an EMBL/GenBank/DDBJ whole genome shotgun (WGS) entry which is preliminary data.</text>
</comment>
<keyword evidence="7" id="KW-1185">Reference proteome</keyword>
<dbReference type="GO" id="GO:0016020">
    <property type="term" value="C:membrane"/>
    <property type="evidence" value="ECO:0007669"/>
    <property type="project" value="InterPro"/>
</dbReference>
<dbReference type="GO" id="GO:0007165">
    <property type="term" value="P:signal transduction"/>
    <property type="evidence" value="ECO:0007669"/>
    <property type="project" value="UniProtKB-KW"/>
</dbReference>
<keyword evidence="4" id="KW-0472">Membrane</keyword>
<keyword evidence="4" id="KW-1133">Transmembrane helix</keyword>
<dbReference type="PROSITE" id="PS50885">
    <property type="entry name" value="HAMP"/>
    <property type="match status" value="2"/>
</dbReference>
<dbReference type="Pfam" id="PF00672">
    <property type="entry name" value="HAMP"/>
    <property type="match status" value="1"/>
</dbReference>
<evidence type="ECO:0000256" key="3">
    <source>
        <dbReference type="SAM" id="Coils"/>
    </source>
</evidence>
<feature type="transmembrane region" description="Helical" evidence="4">
    <location>
        <begin position="324"/>
        <end position="349"/>
    </location>
</feature>
<evidence type="ECO:0000259" key="5">
    <source>
        <dbReference type="PROSITE" id="PS50885"/>
    </source>
</evidence>
<feature type="domain" description="HAMP" evidence="5">
    <location>
        <begin position="419"/>
        <end position="472"/>
    </location>
</feature>
<dbReference type="CDD" id="cd06225">
    <property type="entry name" value="HAMP"/>
    <property type="match status" value="1"/>
</dbReference>
<dbReference type="PANTHER" id="PTHR32089:SF112">
    <property type="entry name" value="LYSOZYME-LIKE PROTEIN-RELATED"/>
    <property type="match status" value="1"/>
</dbReference>
<dbReference type="Gene3D" id="1.10.287.950">
    <property type="entry name" value="Methyl-accepting chemotaxis protein"/>
    <property type="match status" value="1"/>
</dbReference>
<dbReference type="OrthoDB" id="8523at2157"/>
<comment type="similarity">
    <text evidence="2">Belongs to the methyl-accepting chemotaxis (MCP) protein family.</text>
</comment>
<reference evidence="6 7" key="1">
    <citation type="submission" date="2021-06" db="EMBL/GenBank/DDBJ databases">
        <title>New haloarchaea isolates fom saline soil.</title>
        <authorList>
            <person name="Duran-Viseras A."/>
            <person name="Sanchez-Porro C.S."/>
            <person name="Ventosa A."/>
        </authorList>
    </citation>
    <scope>NUCLEOTIDE SEQUENCE [LARGE SCALE GENOMIC DNA]</scope>
    <source>
        <strain evidence="6 7">JCM 183640</strain>
    </source>
</reference>
<feature type="coiled-coil region" evidence="3">
    <location>
        <begin position="390"/>
        <end position="417"/>
    </location>
</feature>
<proteinExistence type="inferred from homology"/>
<protein>
    <submittedName>
        <fullName evidence="6">Methyl-accepting chemotaxis protein</fullName>
    </submittedName>
</protein>
<feature type="transmembrane region" description="Helical" evidence="4">
    <location>
        <begin position="34"/>
        <end position="56"/>
    </location>
</feature>
<accession>A0A8J7Y7C9</accession>
<keyword evidence="4" id="KW-0812">Transmembrane</keyword>
<name>A0A8J7Y7C9_9EURY</name>
<dbReference type="SMART" id="SM00304">
    <property type="entry name" value="HAMP"/>
    <property type="match status" value="2"/>
</dbReference>
<keyword evidence="1" id="KW-0807">Transducer</keyword>
<evidence type="ECO:0000256" key="2">
    <source>
        <dbReference type="ARBA" id="ARBA00029447"/>
    </source>
</evidence>
<dbReference type="Proteomes" id="UP000766550">
    <property type="component" value="Unassembled WGS sequence"/>
</dbReference>
<dbReference type="RefSeq" id="WP_162316195.1">
    <property type="nucleotide sequence ID" value="NZ_JAHQXF010000001.1"/>
</dbReference>
<dbReference type="Gene3D" id="6.10.250.1910">
    <property type="match status" value="1"/>
</dbReference>
<evidence type="ECO:0000256" key="1">
    <source>
        <dbReference type="ARBA" id="ARBA00023224"/>
    </source>
</evidence>
<dbReference type="EMBL" id="JAHQXF010000001">
    <property type="protein sequence ID" value="MBV0923034.1"/>
    <property type="molecule type" value="Genomic_DNA"/>
</dbReference>
<keyword evidence="3" id="KW-0175">Coiled coil</keyword>
<dbReference type="InterPro" id="IPR003660">
    <property type="entry name" value="HAMP_dom"/>
</dbReference>
<gene>
    <name evidence="6" type="ORF">KTS45_02375</name>
</gene>
<dbReference type="SUPFAM" id="SSF58104">
    <property type="entry name" value="Methyl-accepting chemotaxis protein (MCP) signaling domain"/>
    <property type="match status" value="1"/>
</dbReference>
<evidence type="ECO:0000313" key="6">
    <source>
        <dbReference type="EMBL" id="MBV0923034.1"/>
    </source>
</evidence>
<organism evidence="6 7">
    <name type="scientific">Haloarcula limicola</name>
    <dbReference type="NCBI Taxonomy" id="1429915"/>
    <lineage>
        <taxon>Archaea</taxon>
        <taxon>Methanobacteriati</taxon>
        <taxon>Methanobacteriota</taxon>
        <taxon>Stenosarchaea group</taxon>
        <taxon>Halobacteria</taxon>
        <taxon>Halobacteriales</taxon>
        <taxon>Haloarculaceae</taxon>
        <taxon>Haloarcula</taxon>
    </lineage>
</organism>